<feature type="transmembrane region" description="Helical" evidence="2">
    <location>
        <begin position="192"/>
        <end position="212"/>
    </location>
</feature>
<accession>R7UAZ1</accession>
<dbReference type="AlphaFoldDB" id="R7UAZ1"/>
<organism evidence="3">
    <name type="scientific">Capitella teleta</name>
    <name type="common">Polychaete worm</name>
    <dbReference type="NCBI Taxonomy" id="283909"/>
    <lineage>
        <taxon>Eukaryota</taxon>
        <taxon>Metazoa</taxon>
        <taxon>Spiralia</taxon>
        <taxon>Lophotrochozoa</taxon>
        <taxon>Annelida</taxon>
        <taxon>Polychaeta</taxon>
        <taxon>Sedentaria</taxon>
        <taxon>Scolecida</taxon>
        <taxon>Capitellidae</taxon>
        <taxon>Capitella</taxon>
    </lineage>
</organism>
<keyword evidence="5" id="KW-1185">Reference proteome</keyword>
<feature type="transmembrane region" description="Helical" evidence="2">
    <location>
        <begin position="83"/>
        <end position="102"/>
    </location>
</feature>
<evidence type="ECO:0000313" key="3">
    <source>
        <dbReference type="EMBL" id="ELU03159.1"/>
    </source>
</evidence>
<evidence type="ECO:0000313" key="4">
    <source>
        <dbReference type="EnsemblMetazoa" id="CapteP223027"/>
    </source>
</evidence>
<reference evidence="3 5" key="2">
    <citation type="journal article" date="2013" name="Nature">
        <title>Insights into bilaterian evolution from three spiralian genomes.</title>
        <authorList>
            <person name="Simakov O."/>
            <person name="Marletaz F."/>
            <person name="Cho S.J."/>
            <person name="Edsinger-Gonzales E."/>
            <person name="Havlak P."/>
            <person name="Hellsten U."/>
            <person name="Kuo D.H."/>
            <person name="Larsson T."/>
            <person name="Lv J."/>
            <person name="Arendt D."/>
            <person name="Savage R."/>
            <person name="Osoegawa K."/>
            <person name="de Jong P."/>
            <person name="Grimwood J."/>
            <person name="Chapman J.A."/>
            <person name="Shapiro H."/>
            <person name="Aerts A."/>
            <person name="Otillar R.P."/>
            <person name="Terry A.Y."/>
            <person name="Boore J.L."/>
            <person name="Grigoriev I.V."/>
            <person name="Lindberg D.R."/>
            <person name="Seaver E.C."/>
            <person name="Weisblat D.A."/>
            <person name="Putnam N.H."/>
            <person name="Rokhsar D.S."/>
        </authorList>
    </citation>
    <scope>NUCLEOTIDE SEQUENCE</scope>
    <source>
        <strain evidence="3 5">I ESC-2004</strain>
    </source>
</reference>
<dbReference type="EnsemblMetazoa" id="CapteT223027">
    <property type="protein sequence ID" value="CapteP223027"/>
    <property type="gene ID" value="CapteG223027"/>
</dbReference>
<dbReference type="HOGENOM" id="CLU_829610_0_0_1"/>
<reference evidence="4" key="3">
    <citation type="submission" date="2015-06" db="UniProtKB">
        <authorList>
            <consortium name="EnsemblMetazoa"/>
        </authorList>
    </citation>
    <scope>IDENTIFICATION</scope>
</reference>
<proteinExistence type="predicted"/>
<dbReference type="Proteomes" id="UP000014760">
    <property type="component" value="Unassembled WGS sequence"/>
</dbReference>
<dbReference type="EMBL" id="KB303456">
    <property type="protein sequence ID" value="ELU03159.1"/>
    <property type="molecule type" value="Genomic_DNA"/>
</dbReference>
<sequence length="335" mass="37822">MTTQGADAEDTTILKKPVTPKAPRVHYRSTDEVQIITSSYATEADPEAALGLLSNKRSRKMSKQRPSKITIKTIGQSLISSKWVAASLVIMLVANGLFLFAFTTNGWGKIRVGNFTEYGEPPSRDSVVFWDFGLWQTCRSSDHLCTGTRFPIFYSATRALCFLSLFFNILAFAWMLGHALEQLLDIDSCTMTSVASLCFASGTLILMAVCIFGTRWPIEFKFEMHGVDSKLAYSFYIMVSVIPLNYLAGIFIVLDLHTSRILVDTKFHKRDPELEDEQDFADNMLVGSSHKRVHMWDKEPDSERLAPSKNEESVKRWFEKQGATKKKTQHTDSEV</sequence>
<gene>
    <name evidence="3" type="ORF">CAPTEDRAFT_223027</name>
</gene>
<feature type="transmembrane region" description="Helical" evidence="2">
    <location>
        <begin position="233"/>
        <end position="254"/>
    </location>
</feature>
<feature type="transmembrane region" description="Helical" evidence="2">
    <location>
        <begin position="159"/>
        <end position="180"/>
    </location>
</feature>
<evidence type="ECO:0000256" key="1">
    <source>
        <dbReference type="SAM" id="MobiDB-lite"/>
    </source>
</evidence>
<evidence type="ECO:0000256" key="2">
    <source>
        <dbReference type="SAM" id="Phobius"/>
    </source>
</evidence>
<protein>
    <submittedName>
        <fullName evidence="3 4">Uncharacterized protein</fullName>
    </submittedName>
</protein>
<dbReference type="EMBL" id="AMQN01001544">
    <property type="status" value="NOT_ANNOTATED_CDS"/>
    <property type="molecule type" value="Genomic_DNA"/>
</dbReference>
<feature type="region of interest" description="Disordered" evidence="1">
    <location>
        <begin position="292"/>
        <end position="335"/>
    </location>
</feature>
<keyword evidence="2" id="KW-0812">Transmembrane</keyword>
<reference evidence="5" key="1">
    <citation type="submission" date="2012-12" db="EMBL/GenBank/DDBJ databases">
        <authorList>
            <person name="Hellsten U."/>
            <person name="Grimwood J."/>
            <person name="Chapman J.A."/>
            <person name="Shapiro H."/>
            <person name="Aerts A."/>
            <person name="Otillar R.P."/>
            <person name="Terry A.Y."/>
            <person name="Boore J.L."/>
            <person name="Simakov O."/>
            <person name="Marletaz F."/>
            <person name="Cho S.-J."/>
            <person name="Edsinger-Gonzales E."/>
            <person name="Havlak P."/>
            <person name="Kuo D.-H."/>
            <person name="Larsson T."/>
            <person name="Lv J."/>
            <person name="Arendt D."/>
            <person name="Savage R."/>
            <person name="Osoegawa K."/>
            <person name="de Jong P."/>
            <person name="Lindberg D.R."/>
            <person name="Seaver E.C."/>
            <person name="Weisblat D.A."/>
            <person name="Putnam N.H."/>
            <person name="Grigoriev I.V."/>
            <person name="Rokhsar D.S."/>
        </authorList>
    </citation>
    <scope>NUCLEOTIDE SEQUENCE</scope>
    <source>
        <strain evidence="5">I ESC-2004</strain>
    </source>
</reference>
<dbReference type="OrthoDB" id="10651640at2759"/>
<evidence type="ECO:0000313" key="5">
    <source>
        <dbReference type="Proteomes" id="UP000014760"/>
    </source>
</evidence>
<dbReference type="Gene3D" id="1.20.140.150">
    <property type="match status" value="1"/>
</dbReference>
<keyword evidence="2" id="KW-0472">Membrane</keyword>
<name>R7UAZ1_CAPTE</name>
<feature type="compositionally biased region" description="Basic and acidic residues" evidence="1">
    <location>
        <begin position="294"/>
        <end position="319"/>
    </location>
</feature>
<keyword evidence="2" id="KW-1133">Transmembrane helix</keyword>